<evidence type="ECO:0000256" key="1">
    <source>
        <dbReference type="SAM" id="Phobius"/>
    </source>
</evidence>
<name>A0A645C5Q2_9ZZZZ</name>
<reference evidence="2" key="1">
    <citation type="submission" date="2019-08" db="EMBL/GenBank/DDBJ databases">
        <authorList>
            <person name="Kucharzyk K."/>
            <person name="Murdoch R.W."/>
            <person name="Higgins S."/>
            <person name="Loffler F."/>
        </authorList>
    </citation>
    <scope>NUCLEOTIDE SEQUENCE</scope>
</reference>
<feature type="transmembrane region" description="Helical" evidence="1">
    <location>
        <begin position="27"/>
        <end position="49"/>
    </location>
</feature>
<accession>A0A645C5Q2</accession>
<proteinExistence type="predicted"/>
<dbReference type="AlphaFoldDB" id="A0A645C5Q2"/>
<protein>
    <submittedName>
        <fullName evidence="2">Uncharacterized protein</fullName>
    </submittedName>
</protein>
<gene>
    <name evidence="2" type="ORF">SDC9_119935</name>
</gene>
<organism evidence="2">
    <name type="scientific">bioreactor metagenome</name>
    <dbReference type="NCBI Taxonomy" id="1076179"/>
    <lineage>
        <taxon>unclassified sequences</taxon>
        <taxon>metagenomes</taxon>
        <taxon>ecological metagenomes</taxon>
    </lineage>
</organism>
<dbReference type="EMBL" id="VSSQ01025064">
    <property type="protein sequence ID" value="MPM72959.1"/>
    <property type="molecule type" value="Genomic_DNA"/>
</dbReference>
<sequence>MMIEECPVIADESVFDYKPEKEFEEKIFTAPFFVIIIVYLALTVITLLMI</sequence>
<keyword evidence="1" id="KW-0472">Membrane</keyword>
<keyword evidence="1" id="KW-0812">Transmembrane</keyword>
<keyword evidence="1" id="KW-1133">Transmembrane helix</keyword>
<comment type="caution">
    <text evidence="2">The sequence shown here is derived from an EMBL/GenBank/DDBJ whole genome shotgun (WGS) entry which is preliminary data.</text>
</comment>
<evidence type="ECO:0000313" key="2">
    <source>
        <dbReference type="EMBL" id="MPM72959.1"/>
    </source>
</evidence>